<organism evidence="2 3">
    <name type="scientific">Acrobeloides nanus</name>
    <dbReference type="NCBI Taxonomy" id="290746"/>
    <lineage>
        <taxon>Eukaryota</taxon>
        <taxon>Metazoa</taxon>
        <taxon>Ecdysozoa</taxon>
        <taxon>Nematoda</taxon>
        <taxon>Chromadorea</taxon>
        <taxon>Rhabditida</taxon>
        <taxon>Tylenchina</taxon>
        <taxon>Cephalobomorpha</taxon>
        <taxon>Cephaloboidea</taxon>
        <taxon>Cephalobidae</taxon>
        <taxon>Acrobeloides</taxon>
    </lineage>
</organism>
<keyword evidence="1" id="KW-1133">Transmembrane helix</keyword>
<dbReference type="InterPro" id="IPR019423">
    <property type="entry name" value="7TM_GPCR_serpentine_rcpt_Srj"/>
</dbReference>
<evidence type="ECO:0000256" key="1">
    <source>
        <dbReference type="SAM" id="Phobius"/>
    </source>
</evidence>
<protein>
    <submittedName>
        <fullName evidence="3">Uncharacterized protein</fullName>
    </submittedName>
</protein>
<dbReference type="AlphaFoldDB" id="A0A914EN88"/>
<name>A0A914EN88_9BILA</name>
<evidence type="ECO:0000313" key="2">
    <source>
        <dbReference type="Proteomes" id="UP000887540"/>
    </source>
</evidence>
<dbReference type="WBParaSite" id="ACRNAN_scaffold9752.g8116.t1">
    <property type="protein sequence ID" value="ACRNAN_scaffold9752.g8116.t1"/>
    <property type="gene ID" value="ACRNAN_scaffold9752.g8116"/>
</dbReference>
<evidence type="ECO:0000313" key="3">
    <source>
        <dbReference type="WBParaSite" id="ACRNAN_scaffold9752.g8116.t1"/>
    </source>
</evidence>
<feature type="transmembrane region" description="Helical" evidence="1">
    <location>
        <begin position="42"/>
        <end position="65"/>
    </location>
</feature>
<reference evidence="3" key="1">
    <citation type="submission" date="2022-11" db="UniProtKB">
        <authorList>
            <consortium name="WormBaseParasite"/>
        </authorList>
    </citation>
    <scope>IDENTIFICATION</scope>
</reference>
<dbReference type="Proteomes" id="UP000887540">
    <property type="component" value="Unplaced"/>
</dbReference>
<sequence length="179" mass="20929">MSYMTFVNQKGPQGDQFASFLQTAMSKQDSAFLIDVTRNGWAEFYCFWVIFVCVASLIAVTFLNIKIKKIFDQTKDIVTKKTQEMQNNLIKTLKFLTEIYFFFLFLPLCLTFLNILGVIENLYIVNMKPYRNFVLKVIKKTIRMTVRETTSTTDTANKVAPNLNKRRQTLESKNVREAW</sequence>
<keyword evidence="1" id="KW-0812">Transmembrane</keyword>
<dbReference type="Pfam" id="PF10319">
    <property type="entry name" value="7TM_GPCR_Srj"/>
    <property type="match status" value="1"/>
</dbReference>
<proteinExistence type="predicted"/>
<accession>A0A914EN88</accession>
<feature type="transmembrane region" description="Helical" evidence="1">
    <location>
        <begin position="99"/>
        <end position="119"/>
    </location>
</feature>
<keyword evidence="1" id="KW-0472">Membrane</keyword>
<keyword evidence="2" id="KW-1185">Reference proteome</keyword>